<dbReference type="InterPro" id="IPR011989">
    <property type="entry name" value="ARM-like"/>
</dbReference>
<dbReference type="Gene3D" id="2.60.120.920">
    <property type="match status" value="1"/>
</dbReference>
<protein>
    <recommendedName>
        <fullName evidence="5">B30.2/SPRY domain-containing protein</fullName>
    </recommendedName>
</protein>
<dbReference type="Proteomes" id="UP000324800">
    <property type="component" value="Unassembled WGS sequence"/>
</dbReference>
<evidence type="ECO:0008006" key="5">
    <source>
        <dbReference type="Google" id="ProtNLM"/>
    </source>
</evidence>
<dbReference type="InterPro" id="IPR016024">
    <property type="entry name" value="ARM-type_fold"/>
</dbReference>
<dbReference type="InterPro" id="IPR043136">
    <property type="entry name" value="B30.2/SPRY_sf"/>
</dbReference>
<dbReference type="AlphaFoldDB" id="A0A5J4X7R8"/>
<proteinExistence type="predicted"/>
<keyword evidence="1" id="KW-0175">Coiled coil</keyword>
<name>A0A5J4X7R8_9EUKA</name>
<feature type="coiled-coil region" evidence="1">
    <location>
        <begin position="254"/>
        <end position="330"/>
    </location>
</feature>
<evidence type="ECO:0000256" key="2">
    <source>
        <dbReference type="SAM" id="MobiDB-lite"/>
    </source>
</evidence>
<evidence type="ECO:0000313" key="4">
    <source>
        <dbReference type="Proteomes" id="UP000324800"/>
    </source>
</evidence>
<reference evidence="3 4" key="1">
    <citation type="submission" date="2019-03" db="EMBL/GenBank/DDBJ databases">
        <title>Single cell metagenomics reveals metabolic interactions within the superorganism composed of flagellate Streblomastix strix and complex community of Bacteroidetes bacteria on its surface.</title>
        <authorList>
            <person name="Treitli S.C."/>
            <person name="Kolisko M."/>
            <person name="Husnik F."/>
            <person name="Keeling P."/>
            <person name="Hampl V."/>
        </authorList>
    </citation>
    <scope>NUCLEOTIDE SEQUENCE [LARGE SCALE GENOMIC DNA]</scope>
    <source>
        <strain evidence="3">ST1C</strain>
    </source>
</reference>
<accession>A0A5J4X7R8</accession>
<dbReference type="Gene3D" id="1.25.10.10">
    <property type="entry name" value="Leucine-rich Repeat Variant"/>
    <property type="match status" value="1"/>
</dbReference>
<feature type="region of interest" description="Disordered" evidence="2">
    <location>
        <begin position="1"/>
        <end position="20"/>
    </location>
</feature>
<feature type="compositionally biased region" description="Polar residues" evidence="2">
    <location>
        <begin position="11"/>
        <end position="20"/>
    </location>
</feature>
<evidence type="ECO:0000256" key="1">
    <source>
        <dbReference type="SAM" id="Coils"/>
    </source>
</evidence>
<evidence type="ECO:0000313" key="3">
    <source>
        <dbReference type="EMBL" id="KAA6402665.1"/>
    </source>
</evidence>
<dbReference type="OrthoDB" id="195736at2759"/>
<sequence length="535" mass="60616">MTEESVRSSKDTSNAAESRGNEITNIPQLAVAIRSSDKNVQIPALKNILDIVLRNPESVEAFHENNIIADLNKFIGNFEEGEVYVLSSTILHVIGVRSKVEDSIVRAGAATESLIQIIHCPIEKQSKAGSKALCELVEENETIRNSLLTTGFIQIVLHTLTSRTQISTQSSSQSSLSSTITPYFIKVGLLNVILRITEEGEQLQSLDVLLPLLKDLKHNGENQLKSKAKSILSLLKLKEIKHSSGKDKKKDEKINDLEQIIKHKDEEIKQKDEIIKQKEAEKDKLTIDLQKEREQKDKISDEIHKQKEDKQMFKERRVQKEEDNQKLNLKGEKNEIKIDKLNNILPNDFPISIINSDPQQFEFSDIDGVKKKLTKKLRDYGTVSLTQVLENGVWQMETEFSNGSEGVAGIGIVRDSYNIPIKTCPIDNCHNQHIAVNDGHNWDRGGCILYKRKLNKGNTSFIDDQIVKAEFDSEKGTLTFFLDGVQQPVYVSGIKEKVRFVIWMCYDNSTCTIRYLRKLEAPSTVHIPNEIAVEW</sequence>
<dbReference type="SUPFAM" id="SSF48371">
    <property type="entry name" value="ARM repeat"/>
    <property type="match status" value="1"/>
</dbReference>
<comment type="caution">
    <text evidence="3">The sequence shown here is derived from an EMBL/GenBank/DDBJ whole genome shotgun (WGS) entry which is preliminary data.</text>
</comment>
<dbReference type="EMBL" id="SNRW01000204">
    <property type="protein sequence ID" value="KAA6402665.1"/>
    <property type="molecule type" value="Genomic_DNA"/>
</dbReference>
<feature type="compositionally biased region" description="Basic and acidic residues" evidence="2">
    <location>
        <begin position="1"/>
        <end position="10"/>
    </location>
</feature>
<organism evidence="3 4">
    <name type="scientific">Streblomastix strix</name>
    <dbReference type="NCBI Taxonomy" id="222440"/>
    <lineage>
        <taxon>Eukaryota</taxon>
        <taxon>Metamonada</taxon>
        <taxon>Preaxostyla</taxon>
        <taxon>Oxymonadida</taxon>
        <taxon>Streblomastigidae</taxon>
        <taxon>Streblomastix</taxon>
    </lineage>
</organism>
<gene>
    <name evidence="3" type="ORF">EZS28_001811</name>
</gene>